<proteinExistence type="predicted"/>
<dbReference type="AlphaFoldDB" id="A0AAU1UHZ3"/>
<evidence type="ECO:0008006" key="2">
    <source>
        <dbReference type="Google" id="ProtNLM"/>
    </source>
</evidence>
<reference evidence="1" key="1">
    <citation type="submission" date="2022-10" db="EMBL/GenBank/DDBJ databases">
        <title>The complete genomes of actinobacterial strains from the NBC collection.</title>
        <authorList>
            <person name="Joergensen T.S."/>
            <person name="Alvarez Arevalo M."/>
            <person name="Sterndorff E.B."/>
            <person name="Faurdal D."/>
            <person name="Vuksanovic O."/>
            <person name="Mourched A.-S."/>
            <person name="Charusanti P."/>
            <person name="Shaw S."/>
            <person name="Blin K."/>
            <person name="Weber T."/>
        </authorList>
    </citation>
    <scope>NUCLEOTIDE SEQUENCE</scope>
    <source>
        <strain evidence="1">NBC_00119</strain>
    </source>
</reference>
<accession>A0AAU1UHZ3</accession>
<organism evidence="1">
    <name type="scientific">Streptomyces sp. NBC_00119</name>
    <dbReference type="NCBI Taxonomy" id="2975659"/>
    <lineage>
        <taxon>Bacteria</taxon>
        <taxon>Bacillati</taxon>
        <taxon>Actinomycetota</taxon>
        <taxon>Actinomycetes</taxon>
        <taxon>Kitasatosporales</taxon>
        <taxon>Streptomycetaceae</taxon>
        <taxon>Streptomyces</taxon>
    </lineage>
</organism>
<name>A0AAU1UHZ3_9ACTN</name>
<gene>
    <name evidence="1" type="ORF">OHU69_42390</name>
</gene>
<protein>
    <recommendedName>
        <fullName evidence="2">Pirin</fullName>
    </recommendedName>
</protein>
<sequence>MKAPTPGFLWPFGQPAFASWIIYARPDKDRPGTFADLHHHPGEVVAQDERETVPL</sequence>
<dbReference type="EMBL" id="CP108195">
    <property type="protein sequence ID" value="WTS17112.1"/>
    <property type="molecule type" value="Genomic_DNA"/>
</dbReference>
<evidence type="ECO:0000313" key="1">
    <source>
        <dbReference type="EMBL" id="WTS17112.1"/>
    </source>
</evidence>